<comment type="caution">
    <text evidence="1">The sequence shown here is derived from an EMBL/GenBank/DDBJ whole genome shotgun (WGS) entry which is preliminary data.</text>
</comment>
<dbReference type="RefSeq" id="WP_273599051.1">
    <property type="nucleotide sequence ID" value="NZ_JAQQXT010000002.1"/>
</dbReference>
<organism evidence="1 2">
    <name type="scientific">Roseateles albus</name>
    <dbReference type="NCBI Taxonomy" id="2987525"/>
    <lineage>
        <taxon>Bacteria</taxon>
        <taxon>Pseudomonadati</taxon>
        <taxon>Pseudomonadota</taxon>
        <taxon>Betaproteobacteria</taxon>
        <taxon>Burkholderiales</taxon>
        <taxon>Sphaerotilaceae</taxon>
        <taxon>Roseateles</taxon>
    </lineage>
</organism>
<gene>
    <name evidence="1" type="ORF">PRZ03_03485</name>
</gene>
<evidence type="ECO:0000313" key="1">
    <source>
        <dbReference type="EMBL" id="MDC8770624.1"/>
    </source>
</evidence>
<dbReference type="Gene3D" id="3.40.190.10">
    <property type="entry name" value="Periplasmic binding protein-like II"/>
    <property type="match status" value="2"/>
</dbReference>
<name>A0ABT5KB18_9BURK</name>
<dbReference type="Proteomes" id="UP001221189">
    <property type="component" value="Unassembled WGS sequence"/>
</dbReference>
<sequence>MYQFRVLAICSLLAITGPGGEVAAHGPESLPLPVRLGTHDQAPYGSYQADKSFDGVAVRVVSCVLKRMGRSYAVEVYPWARVQLMAERGEVDGFFPATLRPERLVWAQATDVIADQKWVWYLPAASKLDPLSADFKATARVGAHLGSNRLKMIEEQKYQVVLRPASDDMLLRAFVRGGRADAILGGDLAIAMAMKEQGLDPKSFRTVLAQDSPLHAYFGRKFLLSEPDFVVRFNAHVPFCR</sequence>
<dbReference type="SUPFAM" id="SSF53850">
    <property type="entry name" value="Periplasmic binding protein-like II"/>
    <property type="match status" value="1"/>
</dbReference>
<accession>A0ABT5KB18</accession>
<protein>
    <submittedName>
        <fullName evidence="1">Transporter substrate-binding domain-containing protein</fullName>
    </submittedName>
</protein>
<keyword evidence="2" id="KW-1185">Reference proteome</keyword>
<evidence type="ECO:0000313" key="2">
    <source>
        <dbReference type="Proteomes" id="UP001221189"/>
    </source>
</evidence>
<dbReference type="EMBL" id="JAQQXT010000002">
    <property type="protein sequence ID" value="MDC8770624.1"/>
    <property type="molecule type" value="Genomic_DNA"/>
</dbReference>
<reference evidence="1 2" key="1">
    <citation type="submission" date="2022-10" db="EMBL/GenBank/DDBJ databases">
        <title>Paucibacter sp. hw1 Genome sequencing.</title>
        <authorList>
            <person name="Park S."/>
        </authorList>
    </citation>
    <scope>NUCLEOTIDE SEQUENCE [LARGE SCALE GENOMIC DNA]</scope>
    <source>
        <strain evidence="2">hw1</strain>
    </source>
</reference>
<proteinExistence type="predicted"/>
<dbReference type="PANTHER" id="PTHR38834:SF3">
    <property type="entry name" value="SOLUTE-BINDING PROTEIN FAMILY 3_N-TERMINAL DOMAIN-CONTAINING PROTEIN"/>
    <property type="match status" value="1"/>
</dbReference>
<dbReference type="PANTHER" id="PTHR38834">
    <property type="entry name" value="PERIPLASMIC SUBSTRATE BINDING PROTEIN FAMILY 3"/>
    <property type="match status" value="1"/>
</dbReference>